<keyword evidence="8" id="KW-1185">Reference proteome</keyword>
<dbReference type="InterPro" id="IPR002933">
    <property type="entry name" value="Peptidase_M20"/>
</dbReference>
<dbReference type="InterPro" id="IPR015943">
    <property type="entry name" value="WD40/YVTN_repeat-like_dom_sf"/>
</dbReference>
<evidence type="ECO:0000256" key="3">
    <source>
        <dbReference type="ARBA" id="ARBA00022723"/>
    </source>
</evidence>
<keyword evidence="2" id="KW-0645">Protease</keyword>
<dbReference type="Gene3D" id="2.130.10.10">
    <property type="entry name" value="YVTN repeat-like/Quinoprotein amine dehydrogenase"/>
    <property type="match status" value="2"/>
</dbReference>
<accession>A0A1X7R208</accession>
<dbReference type="GO" id="GO:0006751">
    <property type="term" value="P:glutathione catabolic process"/>
    <property type="evidence" value="ECO:0007669"/>
    <property type="project" value="InterPro"/>
</dbReference>
<name>A0A1X7R208_9SACH</name>
<dbReference type="InterPro" id="IPR011650">
    <property type="entry name" value="Peptidase_M20_dimer"/>
</dbReference>
<dbReference type="PROSITE" id="PS50082">
    <property type="entry name" value="WD_REPEATS_2"/>
    <property type="match status" value="1"/>
</dbReference>
<feature type="repeat" description="WD" evidence="5">
    <location>
        <begin position="311"/>
        <end position="327"/>
    </location>
</feature>
<dbReference type="GO" id="GO:0008233">
    <property type="term" value="F:peptidase activity"/>
    <property type="evidence" value="ECO:0007669"/>
    <property type="project" value="UniProtKB-KW"/>
</dbReference>
<dbReference type="PIRSF" id="PIRSF037237">
    <property type="entry name" value="Peptidase_WD_repeats_DUG2"/>
    <property type="match status" value="1"/>
</dbReference>
<keyword evidence="3" id="KW-0479">Metal-binding</keyword>
<dbReference type="OrthoDB" id="7832001at2759"/>
<dbReference type="EMBL" id="FXLY01000003">
    <property type="protein sequence ID" value="SMN19276.1"/>
    <property type="molecule type" value="Genomic_DNA"/>
</dbReference>
<evidence type="ECO:0000313" key="7">
    <source>
        <dbReference type="EMBL" id="SMN19276.1"/>
    </source>
</evidence>
<dbReference type="Gene3D" id="3.40.630.10">
    <property type="entry name" value="Zn peptidases"/>
    <property type="match status" value="1"/>
</dbReference>
<keyword evidence="4" id="KW-0378">Hydrolase</keyword>
<dbReference type="InterPro" id="IPR036322">
    <property type="entry name" value="WD40_repeat_dom_sf"/>
</dbReference>
<comment type="similarity">
    <text evidence="1">Belongs to the peptidase M20A family.</text>
</comment>
<evidence type="ECO:0000256" key="4">
    <source>
        <dbReference type="ARBA" id="ARBA00022801"/>
    </source>
</evidence>
<dbReference type="PANTHER" id="PTHR43270:SF8">
    <property type="entry name" value="DI- AND TRIPEPTIDASE DUG2-RELATED"/>
    <property type="match status" value="1"/>
</dbReference>
<dbReference type="GO" id="GO:0046872">
    <property type="term" value="F:metal ion binding"/>
    <property type="evidence" value="ECO:0007669"/>
    <property type="project" value="UniProtKB-KW"/>
</dbReference>
<dbReference type="PANTHER" id="PTHR43270">
    <property type="entry name" value="BETA-ALA-HIS DIPEPTIDASE"/>
    <property type="match status" value="1"/>
</dbReference>
<dbReference type="Pfam" id="PF07687">
    <property type="entry name" value="M20_dimer"/>
    <property type="match status" value="1"/>
</dbReference>
<evidence type="ECO:0000256" key="1">
    <source>
        <dbReference type="ARBA" id="ARBA00006247"/>
    </source>
</evidence>
<dbReference type="SUPFAM" id="SSF50978">
    <property type="entry name" value="WD40 repeat-like"/>
    <property type="match status" value="1"/>
</dbReference>
<evidence type="ECO:0000256" key="2">
    <source>
        <dbReference type="ARBA" id="ARBA00022670"/>
    </source>
</evidence>
<gene>
    <name evidence="7" type="ORF">KASA_0P04620G</name>
</gene>
<dbReference type="Proteomes" id="UP000196158">
    <property type="component" value="Unassembled WGS sequence"/>
</dbReference>
<dbReference type="InterPro" id="IPR051458">
    <property type="entry name" value="Cyt/Met_Dipeptidase"/>
</dbReference>
<dbReference type="InterPro" id="IPR017149">
    <property type="entry name" value="GSH_degradosome_Dug2"/>
</dbReference>
<proteinExistence type="inferred from homology"/>
<protein>
    <submittedName>
        <fullName evidence="7">Similar to Saccharomyces cerevisiae YBR281C DUG2 Probable di-and tri-peptidase</fullName>
    </submittedName>
</protein>
<dbReference type="GO" id="GO:0006508">
    <property type="term" value="P:proteolysis"/>
    <property type="evidence" value="ECO:0007669"/>
    <property type="project" value="UniProtKB-KW"/>
</dbReference>
<organism evidence="7 8">
    <name type="scientific">Maudiozyma saulgeensis</name>
    <dbReference type="NCBI Taxonomy" id="1789683"/>
    <lineage>
        <taxon>Eukaryota</taxon>
        <taxon>Fungi</taxon>
        <taxon>Dikarya</taxon>
        <taxon>Ascomycota</taxon>
        <taxon>Saccharomycotina</taxon>
        <taxon>Saccharomycetes</taxon>
        <taxon>Saccharomycetales</taxon>
        <taxon>Saccharomycetaceae</taxon>
        <taxon>Maudiozyma</taxon>
    </lineage>
</organism>
<sequence length="874" mass="96959">MSESLELVHKWSHTYSILSTCAFPRKKLLFAGTQDSKILVFDTVTYNLIKVLHLGQSIDVNTRSSVLCLDKSMDENSLFSAGADSLVRIWSIGEVINTVDTDVKIDELVTIYSVTDIGDIFSIRYIDSLETLVFGCQNASLLYLDNVFKRLQGVLSSDESNANRLPHRRYNKFFDSNGPTGSASPFLAKESSIESFSLDENPAILSNTILEIPSSNIVNYAHNGFIYSICELDSQFKDLLESDCSGCPPVKDATISEYIISGSGDGTSKVWVFVADEHNDVALYFCKMLDCEDSVLSQDVEFPFLYCGLGDGLVKIWDLSTNQSVSTLSTPIKSDIISLSVYNDCIYAANESGITLFQNGEVELINTHQGKILSSGIFERIGPNGKVYPNLLTGGNDGSLTLWNLSCTVCGKDLSLTQLEENWSDSMQTQNVNTENMLDTLKDLIAFETVSQNMEGTSFGLSSRRCATYLQQLFANLGASQSRLLPISDSLNPTVVATFTGNEKSENKRRILWYGHYDVIHPGDRDRWNTAPFTLTCENGYLKGRGVSDNKGPLVSAIHSVSMLHKQNKLKNDVIFLLEGNEEIGSPGFAEVCKKYKNIIGEQIDWIMLSNSTWVDTLHPCLNYGLRGVINARVTVYSDVPDSHSGVSGGILQEPTTDIIRIASKLQNDDDTISIPNFYDNVKEIDQEELKRFSEISEVAEMEKNGSTEELIKNWTKPSLSLTTLCTSGPGNITVIPRSASIGISIRLVPGQSVDSVKENLQEYVTECFETLSSSNHLKVEILNVAEPWLGDPKNDAYQILKEEITKAWNMQPLFVREGGSIPCIRTLERIFEASAVQIPCGQSTDNGHLYNENLRIKNFSNMAEILYNVINRL</sequence>
<feature type="domain" description="Peptidase M20 dimerisation" evidence="6">
    <location>
        <begin position="624"/>
        <end position="766"/>
    </location>
</feature>
<evidence type="ECO:0000259" key="6">
    <source>
        <dbReference type="Pfam" id="PF07687"/>
    </source>
</evidence>
<evidence type="ECO:0000313" key="8">
    <source>
        <dbReference type="Proteomes" id="UP000196158"/>
    </source>
</evidence>
<dbReference type="STRING" id="1789683.A0A1X7R208"/>
<dbReference type="Pfam" id="PF00400">
    <property type="entry name" value="WD40"/>
    <property type="match status" value="1"/>
</dbReference>
<reference evidence="7 8" key="1">
    <citation type="submission" date="2017-04" db="EMBL/GenBank/DDBJ databases">
        <authorList>
            <person name="Afonso C.L."/>
            <person name="Miller P.J."/>
            <person name="Scott M.A."/>
            <person name="Spackman E."/>
            <person name="Goraichik I."/>
            <person name="Dimitrov K.M."/>
            <person name="Suarez D.L."/>
            <person name="Swayne D.E."/>
        </authorList>
    </citation>
    <scope>NUCLEOTIDE SEQUENCE [LARGE SCALE GENOMIC DNA]</scope>
</reference>
<dbReference type="InterPro" id="IPR001680">
    <property type="entry name" value="WD40_rpt"/>
</dbReference>
<dbReference type="SUPFAM" id="SSF53187">
    <property type="entry name" value="Zn-dependent exopeptidases"/>
    <property type="match status" value="1"/>
</dbReference>
<keyword evidence="5" id="KW-0853">WD repeat</keyword>
<dbReference type="Gene3D" id="3.30.70.360">
    <property type="match status" value="1"/>
</dbReference>
<evidence type="ECO:0000256" key="5">
    <source>
        <dbReference type="PROSITE-ProRule" id="PRU00221"/>
    </source>
</evidence>
<dbReference type="AlphaFoldDB" id="A0A1X7R208"/>
<dbReference type="Pfam" id="PF01546">
    <property type="entry name" value="Peptidase_M20"/>
    <property type="match status" value="1"/>
</dbReference>
<dbReference type="SMART" id="SM00320">
    <property type="entry name" value="WD40"/>
    <property type="match status" value="4"/>
</dbReference>